<name>A0A1I7SCE4_BURXY</name>
<dbReference type="Proteomes" id="UP000095284">
    <property type="component" value="Unplaced"/>
</dbReference>
<dbReference type="WBParaSite" id="BXY_1069500.1">
    <property type="protein sequence ID" value="BXY_1069500.1"/>
    <property type="gene ID" value="BXY_1069500"/>
</dbReference>
<protein>
    <submittedName>
        <fullName evidence="2">Uncharacterized protein</fullName>
    </submittedName>
</protein>
<sequence length="99" mass="10815">MALPLVSTPKIEMIASGGASAPAEAMNTSVIEEPRVMSLGELSKEYSSYVLLTCAAAPFFNEVKHFAATTRHYLPDRPILVAMKSRRKKSSCERRPEGS</sequence>
<accession>A0A1I7SCE4</accession>
<reference evidence="2" key="1">
    <citation type="submission" date="2016-11" db="UniProtKB">
        <authorList>
            <consortium name="WormBaseParasite"/>
        </authorList>
    </citation>
    <scope>IDENTIFICATION</scope>
</reference>
<dbReference type="AlphaFoldDB" id="A0A1I7SCE4"/>
<organism evidence="1 2">
    <name type="scientific">Bursaphelenchus xylophilus</name>
    <name type="common">Pinewood nematode worm</name>
    <name type="synonym">Aphelenchoides xylophilus</name>
    <dbReference type="NCBI Taxonomy" id="6326"/>
    <lineage>
        <taxon>Eukaryota</taxon>
        <taxon>Metazoa</taxon>
        <taxon>Ecdysozoa</taxon>
        <taxon>Nematoda</taxon>
        <taxon>Chromadorea</taxon>
        <taxon>Rhabditida</taxon>
        <taxon>Tylenchina</taxon>
        <taxon>Tylenchomorpha</taxon>
        <taxon>Aphelenchoidea</taxon>
        <taxon>Aphelenchoididae</taxon>
        <taxon>Bursaphelenchus</taxon>
    </lineage>
</organism>
<proteinExistence type="predicted"/>
<evidence type="ECO:0000313" key="2">
    <source>
        <dbReference type="WBParaSite" id="BXY_1069500.1"/>
    </source>
</evidence>
<evidence type="ECO:0000313" key="1">
    <source>
        <dbReference type="Proteomes" id="UP000095284"/>
    </source>
</evidence>